<reference evidence="4 5" key="1">
    <citation type="submission" date="2016-11" db="EMBL/GenBank/DDBJ databases">
        <title>Tenacibaculum sp. LPB0136, isolated from marine environment.</title>
        <authorList>
            <person name="Kim E."/>
            <person name="Yi H."/>
        </authorList>
    </citation>
    <scope>NUCLEOTIDE SEQUENCE [LARGE SCALE GENOMIC DNA]</scope>
    <source>
        <strain evidence="4 5">LPB0136</strain>
    </source>
</reference>
<sequence length="884" mass="95914">MKKAVLLMLVFISVQVFGQDKKRVDWREKSSNKKTTFYKVQDNFQQFWKGKTPKKGQGYKIFKRWEKQVEPRVFPSGNMALLSNNYANFLDWSKTHGENQILNRNSSSISNWISLNGTSLPSGYDAGSGRLNYIAFDPIDAQTIYVNAPDGGLWKTTNGGTSWTTNTDMLSVIGSAGLVIHPTTTSTMYLATGDRASDRRSIGVLKTTDGGTTWSPTGLTWTASDNYRISKIIMDPSASGTMMVTTDGGVFRTTDSWATSTVTSNLELFSDIEFKPGSSNTVYAASTDGSAGYIYTSTDNGVNWTAASGIPTSDVSRIEMAVTAANPSVVYAIIGNSDRGLKGVYKSTNSGSSFSLIYQTSATNPNILHADADPLVAAAAGKNGGQADHDLAIAVSPTDEDFITIGGINQWQSDDGGVSWYRITYWLGENTDYPGSNTEPEPYIHADIQYIAYSPHDDTTLYTTCDGGISKGINDGLSTWEDITNNISVGQQTNIAVSPTDVNTYFAGLQDIGSLISTSPGNWSVLGGGDGEDGFIARTHPMILSSTTNGEFTRRNTNTGVDSYYPSTNGEWFSPIHQDPILDDLVYLGGRPALYKSTDILTNADNVNPTWTALGTPNPGNNILRFEVAPSNNQIMYAITDNKISKSTNAGTSWADVTGSLPVGAAKLKNLTISSVDANKVWVVFSGYDATSKVYKSTDGGATWSDLASNTLPNLPINTIVYINSGTQDDGLFIGADIGVYYIDNAQGSWTSYATNLPRNAVQDLEIFYTSATTGKLRAATYGRGSWETDFDFNVLGVNDVTMLDSEVPVFYPNPVKEGYLNVKLKNTNSQFDFVIYNELGQKITSGKVDSDNTIIDLKNKASGIYVIRIQEDNKVYSQKILIE</sequence>
<evidence type="ECO:0000256" key="2">
    <source>
        <dbReference type="SAM" id="SignalP"/>
    </source>
</evidence>
<dbReference type="GO" id="GO:0010411">
    <property type="term" value="P:xyloglucan metabolic process"/>
    <property type="evidence" value="ECO:0007669"/>
    <property type="project" value="TreeGrafter"/>
</dbReference>
<dbReference type="InterPro" id="IPR015943">
    <property type="entry name" value="WD40/YVTN_repeat-like_dom_sf"/>
</dbReference>
<protein>
    <recommendedName>
        <fullName evidence="3">Secretion system C-terminal sorting domain-containing protein</fullName>
    </recommendedName>
</protein>
<dbReference type="EMBL" id="CP018155">
    <property type="protein sequence ID" value="APG64662.1"/>
    <property type="molecule type" value="Genomic_DNA"/>
</dbReference>
<evidence type="ECO:0000256" key="1">
    <source>
        <dbReference type="ARBA" id="ARBA00022729"/>
    </source>
</evidence>
<gene>
    <name evidence="4" type="ORF">LPB136_04480</name>
</gene>
<dbReference type="KEGG" id="ten:LPB136_04480"/>
<dbReference type="PANTHER" id="PTHR43739:SF5">
    <property type="entry name" value="EXO-ALPHA-SIALIDASE"/>
    <property type="match status" value="1"/>
</dbReference>
<feature type="chain" id="PRO_5013018532" description="Secretion system C-terminal sorting domain-containing protein" evidence="2">
    <location>
        <begin position="19"/>
        <end position="884"/>
    </location>
</feature>
<dbReference type="Proteomes" id="UP000181898">
    <property type="component" value="Chromosome"/>
</dbReference>
<evidence type="ECO:0000259" key="3">
    <source>
        <dbReference type="Pfam" id="PF18962"/>
    </source>
</evidence>
<dbReference type="PANTHER" id="PTHR43739">
    <property type="entry name" value="XYLOGLUCANASE (EUROFUNG)"/>
    <property type="match status" value="1"/>
</dbReference>
<keyword evidence="1 2" id="KW-0732">Signal</keyword>
<dbReference type="InterPro" id="IPR026444">
    <property type="entry name" value="Secre_tail"/>
</dbReference>
<dbReference type="STRING" id="1850252.LPB136_04480"/>
<dbReference type="SUPFAM" id="SSF110296">
    <property type="entry name" value="Oligoxyloglucan reducing end-specific cellobiohydrolase"/>
    <property type="match status" value="3"/>
</dbReference>
<feature type="domain" description="Secretion system C-terminal sorting" evidence="3">
    <location>
        <begin position="812"/>
        <end position="883"/>
    </location>
</feature>
<dbReference type="RefSeq" id="WP_072554986.1">
    <property type="nucleotide sequence ID" value="NZ_CP018155.1"/>
</dbReference>
<feature type="signal peptide" evidence="2">
    <location>
        <begin position="1"/>
        <end position="18"/>
    </location>
</feature>
<organism evidence="4 5">
    <name type="scientific">Tenacibaculum todarodis</name>
    <dbReference type="NCBI Taxonomy" id="1850252"/>
    <lineage>
        <taxon>Bacteria</taxon>
        <taxon>Pseudomonadati</taxon>
        <taxon>Bacteroidota</taxon>
        <taxon>Flavobacteriia</taxon>
        <taxon>Flavobacteriales</taxon>
        <taxon>Flavobacteriaceae</taxon>
        <taxon>Tenacibaculum</taxon>
    </lineage>
</organism>
<keyword evidence="5" id="KW-1185">Reference proteome</keyword>
<dbReference type="AlphaFoldDB" id="A0A1L3JHS8"/>
<dbReference type="Pfam" id="PF18962">
    <property type="entry name" value="Por_Secre_tail"/>
    <property type="match status" value="1"/>
</dbReference>
<dbReference type="NCBIfam" id="TIGR04183">
    <property type="entry name" value="Por_Secre_tail"/>
    <property type="match status" value="1"/>
</dbReference>
<dbReference type="Gene3D" id="2.130.10.10">
    <property type="entry name" value="YVTN repeat-like/Quinoprotein amine dehydrogenase"/>
    <property type="match status" value="3"/>
</dbReference>
<proteinExistence type="predicted"/>
<evidence type="ECO:0000313" key="4">
    <source>
        <dbReference type="EMBL" id="APG64662.1"/>
    </source>
</evidence>
<name>A0A1L3JHS8_9FLAO</name>
<dbReference type="InterPro" id="IPR052025">
    <property type="entry name" value="Xyloglucanase_GH74"/>
</dbReference>
<dbReference type="CDD" id="cd15482">
    <property type="entry name" value="Sialidase_non-viral"/>
    <property type="match status" value="1"/>
</dbReference>
<dbReference type="OrthoDB" id="9757947at2"/>
<accession>A0A1L3JHS8</accession>
<evidence type="ECO:0000313" key="5">
    <source>
        <dbReference type="Proteomes" id="UP000181898"/>
    </source>
</evidence>